<feature type="repeat" description="ANK" evidence="2">
    <location>
        <begin position="679"/>
        <end position="711"/>
    </location>
</feature>
<keyword evidence="6" id="KW-1185">Reference proteome</keyword>
<feature type="repeat" description="ANK" evidence="2">
    <location>
        <begin position="896"/>
        <end position="922"/>
    </location>
</feature>
<dbReference type="GeneID" id="25285978"/>
<keyword evidence="2" id="KW-0040">ANK repeat</keyword>
<name>A0A072NYK5_9EURO</name>
<dbReference type="RefSeq" id="XP_013255251.1">
    <property type="nucleotide sequence ID" value="XM_013399797.1"/>
</dbReference>
<dbReference type="HOGENOM" id="CLU_000288_34_1_1"/>
<dbReference type="PANTHER" id="PTHR10039">
    <property type="entry name" value="AMELOGENIN"/>
    <property type="match status" value="1"/>
</dbReference>
<feature type="repeat" description="ANK" evidence="2">
    <location>
        <begin position="646"/>
        <end position="678"/>
    </location>
</feature>
<dbReference type="SUPFAM" id="SSF52540">
    <property type="entry name" value="P-loop containing nucleoside triphosphate hydrolases"/>
    <property type="match status" value="1"/>
</dbReference>
<sequence length="1064" mass="118568">MMKLVLPIQRQYLKALEADNDSLTDLSFQFGHLATEQNLQIVSVFEGQKTKMPHFWRGSVLIVPKHSAQLGIGRNEQQFSISGGDHRNMCKFSTSDDPQYRQLSHAIKRISIDPLSSKPELDEVNAMQNLSLSPQVLCMKMLNTFDAISAKERVPVPVKNTLDWLLDGKKFKRWVRDEKAQLLWIQGPPGSGKTVISAHIASGYLQNLCPQSAICYFFCSRLSEDQNDGVGMLRGILYQLYAQRPYLVEHAIERQKTANDFAQNSRLLLDTFLQSVKDPRSGQVFLLVDALDECETVDAVVFLGRLITELKSTRLKVLITCRIDDRYDGLLETSEKRGKAEGTFSIHKLDLAAVKYRKNIEGALEVFIRAKVNDIAEIFGLDVDKANELRRKATQKADKTFLWVSLVLELLRDSASMSPTSIERILNSLPSTLQQTYHHILEQVRDEDRPMALKMLKVVAAARRPLSLPEIKVAFAVNPECRSEAELKNNYEPHIERTIRHLCKQIVTIADDKVHFVHSTVMDFLASLAVSDRPWYSFTMTDANLEMSTICNSYLTLSDFDNQPLVIEDFIHGQTQQSLVEKYTASFPFLNYAALYWAEHYECCEAQTTSRLVNQAMSISNVASGLFKTWFAVYCASQPRTFGYPKGLSTCHIAALNGHTTVIARLLNKAFDVRLNDDQGWAPLHWACYGGHASVVQQLIQAGSPIVFESTPKRPGMLDLAASRGHSDVMKTLLAPIKDANLSSVPPSPEAIVLALESAVRGGHTETMDLLLDLYLSDTDEKAPMQQKWERDHLKCKRAARRLARIDNTKSFLERLYFGLDITQDRSILTVAVETGNVSLVKTLVEAGAIINENPGSGPTHALTTLQSAAEQGNLEIVRYLIEVGANVRGPPAFHRGRTALQAAAGSGNLAVVNELLQHGASPREDPAPWMGVTAMQAAAAGGHLEIAQQLKEAGADINEPAPWRGCTALQWASSKGHLEFVKWLLQFEGLDLDATDQEPHYCQTAWQLAKEYPAIRELLEAAGATPEEKRPGFDYQYNEDGNLKPEFADKEPPLGTKGITVDG</sequence>
<dbReference type="InterPro" id="IPR036770">
    <property type="entry name" value="Ankyrin_rpt-contain_sf"/>
</dbReference>
<dbReference type="Pfam" id="PF12796">
    <property type="entry name" value="Ank_2"/>
    <property type="match status" value="2"/>
</dbReference>
<organism evidence="5 6">
    <name type="scientific">Exophiala aquamarina CBS 119918</name>
    <dbReference type="NCBI Taxonomy" id="1182545"/>
    <lineage>
        <taxon>Eukaryota</taxon>
        <taxon>Fungi</taxon>
        <taxon>Dikarya</taxon>
        <taxon>Ascomycota</taxon>
        <taxon>Pezizomycotina</taxon>
        <taxon>Eurotiomycetes</taxon>
        <taxon>Chaetothyriomycetidae</taxon>
        <taxon>Chaetothyriales</taxon>
        <taxon>Herpotrichiellaceae</taxon>
        <taxon>Exophiala</taxon>
    </lineage>
</organism>
<dbReference type="SUPFAM" id="SSF48403">
    <property type="entry name" value="Ankyrin repeat"/>
    <property type="match status" value="1"/>
</dbReference>
<dbReference type="Pfam" id="PF22939">
    <property type="entry name" value="WHD_GPIID"/>
    <property type="match status" value="1"/>
</dbReference>
<feature type="domain" description="NACHT" evidence="4">
    <location>
        <begin position="181"/>
        <end position="322"/>
    </location>
</feature>
<dbReference type="PROSITE" id="PS50297">
    <property type="entry name" value="ANK_REP_REGION"/>
    <property type="match status" value="5"/>
</dbReference>
<evidence type="ECO:0000256" key="3">
    <source>
        <dbReference type="SAM" id="MobiDB-lite"/>
    </source>
</evidence>
<dbReference type="PROSITE" id="PS50088">
    <property type="entry name" value="ANK_REPEAT"/>
    <property type="match status" value="7"/>
</dbReference>
<reference evidence="5 6" key="1">
    <citation type="submission" date="2013-03" db="EMBL/GenBank/DDBJ databases">
        <title>The Genome Sequence of Exophiala aquamarina CBS 119918.</title>
        <authorList>
            <consortium name="The Broad Institute Genomics Platform"/>
            <person name="Cuomo C."/>
            <person name="de Hoog S."/>
            <person name="Gorbushina A."/>
            <person name="Walker B."/>
            <person name="Young S.K."/>
            <person name="Zeng Q."/>
            <person name="Gargeya S."/>
            <person name="Fitzgerald M."/>
            <person name="Haas B."/>
            <person name="Abouelleil A."/>
            <person name="Allen A.W."/>
            <person name="Alvarado L."/>
            <person name="Arachchi H.M."/>
            <person name="Berlin A.M."/>
            <person name="Chapman S.B."/>
            <person name="Gainer-Dewar J."/>
            <person name="Goldberg J."/>
            <person name="Griggs A."/>
            <person name="Gujja S."/>
            <person name="Hansen M."/>
            <person name="Howarth C."/>
            <person name="Imamovic A."/>
            <person name="Ireland A."/>
            <person name="Larimer J."/>
            <person name="McCowan C."/>
            <person name="Murphy C."/>
            <person name="Pearson M."/>
            <person name="Poon T.W."/>
            <person name="Priest M."/>
            <person name="Roberts A."/>
            <person name="Saif S."/>
            <person name="Shea T."/>
            <person name="Sisk P."/>
            <person name="Sykes S."/>
            <person name="Wortman J."/>
            <person name="Nusbaum C."/>
            <person name="Birren B."/>
        </authorList>
    </citation>
    <scope>NUCLEOTIDE SEQUENCE [LARGE SCALE GENOMIC DNA]</scope>
    <source>
        <strain evidence="5 6">CBS 119918</strain>
    </source>
</reference>
<feature type="region of interest" description="Disordered" evidence="3">
    <location>
        <begin position="1024"/>
        <end position="1064"/>
    </location>
</feature>
<evidence type="ECO:0000259" key="4">
    <source>
        <dbReference type="PROSITE" id="PS50837"/>
    </source>
</evidence>
<dbReference type="Gene3D" id="3.40.50.300">
    <property type="entry name" value="P-loop containing nucleotide triphosphate hydrolases"/>
    <property type="match status" value="1"/>
</dbReference>
<dbReference type="AlphaFoldDB" id="A0A072NYK5"/>
<dbReference type="InterPro" id="IPR056884">
    <property type="entry name" value="NPHP3-like_N"/>
</dbReference>
<feature type="repeat" description="ANK" evidence="2">
    <location>
        <begin position="861"/>
        <end position="888"/>
    </location>
</feature>
<dbReference type="InterPro" id="IPR027417">
    <property type="entry name" value="P-loop_NTPase"/>
</dbReference>
<keyword evidence="1" id="KW-0677">Repeat</keyword>
<dbReference type="Pfam" id="PF24883">
    <property type="entry name" value="NPHP3_N"/>
    <property type="match status" value="1"/>
</dbReference>
<dbReference type="PANTHER" id="PTHR10039:SF14">
    <property type="entry name" value="NACHT DOMAIN-CONTAINING PROTEIN"/>
    <property type="match status" value="1"/>
</dbReference>
<dbReference type="STRING" id="1182545.A0A072NYK5"/>
<feature type="repeat" description="ANK" evidence="2">
    <location>
        <begin position="931"/>
        <end position="963"/>
    </location>
</feature>
<dbReference type="Pfam" id="PF00023">
    <property type="entry name" value="Ank"/>
    <property type="match status" value="1"/>
</dbReference>
<proteinExistence type="predicted"/>
<gene>
    <name evidence="5" type="ORF">A1O9_11078</name>
</gene>
<dbReference type="Proteomes" id="UP000027920">
    <property type="component" value="Unassembled WGS sequence"/>
</dbReference>
<dbReference type="InterPro" id="IPR007111">
    <property type="entry name" value="NACHT_NTPase"/>
</dbReference>
<dbReference type="OrthoDB" id="163438at2759"/>
<evidence type="ECO:0000256" key="2">
    <source>
        <dbReference type="PROSITE-ProRule" id="PRU00023"/>
    </source>
</evidence>
<dbReference type="PROSITE" id="PS50837">
    <property type="entry name" value="NACHT"/>
    <property type="match status" value="1"/>
</dbReference>
<feature type="repeat" description="ANK" evidence="2">
    <location>
        <begin position="965"/>
        <end position="998"/>
    </location>
</feature>
<dbReference type="InterPro" id="IPR054471">
    <property type="entry name" value="GPIID_WHD"/>
</dbReference>
<evidence type="ECO:0000313" key="5">
    <source>
        <dbReference type="EMBL" id="KEF52661.1"/>
    </source>
</evidence>
<evidence type="ECO:0000313" key="6">
    <source>
        <dbReference type="Proteomes" id="UP000027920"/>
    </source>
</evidence>
<protein>
    <recommendedName>
        <fullName evidence="4">NACHT domain-containing protein</fullName>
    </recommendedName>
</protein>
<dbReference type="InterPro" id="IPR002110">
    <property type="entry name" value="Ankyrin_rpt"/>
</dbReference>
<dbReference type="SMART" id="SM00248">
    <property type="entry name" value="ANK"/>
    <property type="match status" value="9"/>
</dbReference>
<evidence type="ECO:0000256" key="1">
    <source>
        <dbReference type="ARBA" id="ARBA00022737"/>
    </source>
</evidence>
<dbReference type="Gene3D" id="1.25.40.20">
    <property type="entry name" value="Ankyrin repeat-containing domain"/>
    <property type="match status" value="1"/>
</dbReference>
<feature type="repeat" description="ANK" evidence="2">
    <location>
        <begin position="824"/>
        <end position="856"/>
    </location>
</feature>
<accession>A0A072NYK5</accession>
<dbReference type="EMBL" id="AMGV01000016">
    <property type="protein sequence ID" value="KEF52661.1"/>
    <property type="molecule type" value="Genomic_DNA"/>
</dbReference>
<dbReference type="VEuPathDB" id="FungiDB:A1O9_11078"/>
<feature type="compositionally biased region" description="Basic and acidic residues" evidence="3">
    <location>
        <begin position="1042"/>
        <end position="1053"/>
    </location>
</feature>
<comment type="caution">
    <text evidence="5">The sequence shown here is derived from an EMBL/GenBank/DDBJ whole genome shotgun (WGS) entry which is preliminary data.</text>
</comment>